<gene>
    <name evidence="3" type="ORF">MUN68_011670</name>
</gene>
<dbReference type="InterPro" id="IPR025698">
    <property type="entry name" value="2TM_dom"/>
</dbReference>
<feature type="transmembrane region" description="Helical" evidence="1">
    <location>
        <begin position="35"/>
        <end position="56"/>
    </location>
</feature>
<dbReference type="Pfam" id="PF13239">
    <property type="entry name" value="2TM"/>
    <property type="match status" value="1"/>
</dbReference>
<dbReference type="RefSeq" id="WP_249996101.1">
    <property type="nucleotide sequence ID" value="NZ_CP116221.1"/>
</dbReference>
<evidence type="ECO:0000313" key="4">
    <source>
        <dbReference type="Proteomes" id="UP001202717"/>
    </source>
</evidence>
<name>A0ABY7RUX9_9FLAO</name>
<keyword evidence="1" id="KW-1133">Transmembrane helix</keyword>
<proteinExistence type="predicted"/>
<evidence type="ECO:0000256" key="1">
    <source>
        <dbReference type="SAM" id="Phobius"/>
    </source>
</evidence>
<sequence>MKKKKNVGINFKAMGNFTEVYRYKKIKDKVDNLRAFYIHFMGYVIFNTTITTIKIIDDLDEGKTLQEALFDFGTVAVWLIWGIGITFHAFSVYGFDYFLGKNWESRKLQECLEEEARFFNHKE</sequence>
<keyword evidence="4" id="KW-1185">Reference proteome</keyword>
<evidence type="ECO:0000259" key="2">
    <source>
        <dbReference type="Pfam" id="PF13239"/>
    </source>
</evidence>
<keyword evidence="1" id="KW-0812">Transmembrane</keyword>
<feature type="transmembrane region" description="Helical" evidence="1">
    <location>
        <begin position="76"/>
        <end position="99"/>
    </location>
</feature>
<feature type="domain" description="2TM" evidence="2">
    <location>
        <begin position="26"/>
        <end position="112"/>
    </location>
</feature>
<evidence type="ECO:0000313" key="3">
    <source>
        <dbReference type="EMBL" id="WCO00724.1"/>
    </source>
</evidence>
<keyword evidence="1" id="KW-0472">Membrane</keyword>
<reference evidence="3 4" key="1">
    <citation type="submission" date="2023-01" db="EMBL/GenBank/DDBJ databases">
        <title>Psychroserpens ponticola sp. nov., isolated from seawater.</title>
        <authorList>
            <person name="Kristyanto S."/>
            <person name="Jung J."/>
            <person name="Kim J.M."/>
            <person name="Jeon C.O."/>
        </authorList>
    </citation>
    <scope>NUCLEOTIDE SEQUENCE [LARGE SCALE GENOMIC DNA]</scope>
    <source>
        <strain evidence="3 4">MSW6</strain>
    </source>
</reference>
<organism evidence="3 4">
    <name type="scientific">Psychroserpens ponticola</name>
    <dbReference type="NCBI Taxonomy" id="2932268"/>
    <lineage>
        <taxon>Bacteria</taxon>
        <taxon>Pseudomonadati</taxon>
        <taxon>Bacteroidota</taxon>
        <taxon>Flavobacteriia</taxon>
        <taxon>Flavobacteriales</taxon>
        <taxon>Flavobacteriaceae</taxon>
        <taxon>Psychroserpens</taxon>
    </lineage>
</organism>
<dbReference type="Proteomes" id="UP001202717">
    <property type="component" value="Chromosome"/>
</dbReference>
<accession>A0ABY7RUX9</accession>
<protein>
    <submittedName>
        <fullName evidence="3">2TM domain-containing protein</fullName>
    </submittedName>
</protein>
<dbReference type="EMBL" id="CP116221">
    <property type="protein sequence ID" value="WCO00724.1"/>
    <property type="molecule type" value="Genomic_DNA"/>
</dbReference>